<dbReference type="Gene3D" id="3.40.710.10">
    <property type="entry name" value="DD-peptidase/beta-lactamase superfamily"/>
    <property type="match status" value="1"/>
</dbReference>
<dbReference type="SUPFAM" id="SSF56601">
    <property type="entry name" value="beta-lactamase/transpeptidase-like"/>
    <property type="match status" value="1"/>
</dbReference>
<organism evidence="1 2">
    <name type="scientific">Adhaeribacter pallidiroseus</name>
    <dbReference type="NCBI Taxonomy" id="2072847"/>
    <lineage>
        <taxon>Bacteria</taxon>
        <taxon>Pseudomonadati</taxon>
        <taxon>Bacteroidota</taxon>
        <taxon>Cytophagia</taxon>
        <taxon>Cytophagales</taxon>
        <taxon>Hymenobacteraceae</taxon>
        <taxon>Adhaeribacter</taxon>
    </lineage>
</organism>
<dbReference type="AlphaFoldDB" id="A0A369Q1I3"/>
<evidence type="ECO:0000313" key="1">
    <source>
        <dbReference type="EMBL" id="RDC58743.1"/>
    </source>
</evidence>
<dbReference type="Proteomes" id="UP000253919">
    <property type="component" value="Unassembled WGS sequence"/>
</dbReference>
<dbReference type="RefSeq" id="WP_158546270.1">
    <property type="nucleotide sequence ID" value="NZ_QASA01000003.1"/>
</dbReference>
<gene>
    <name evidence="1" type="ORF">AHMF7616_05377</name>
</gene>
<proteinExistence type="predicted"/>
<accession>A0A369Q1I3</accession>
<protein>
    <recommendedName>
        <fullName evidence="3">Beta-lactamase-related domain-containing protein</fullName>
    </recommendedName>
</protein>
<dbReference type="EMBL" id="QASA01000003">
    <property type="protein sequence ID" value="RDC58743.1"/>
    <property type="molecule type" value="Genomic_DNA"/>
</dbReference>
<dbReference type="OrthoDB" id="846150at2"/>
<keyword evidence="2" id="KW-1185">Reference proteome</keyword>
<reference evidence="1 2" key="1">
    <citation type="submission" date="2018-04" db="EMBL/GenBank/DDBJ databases">
        <title>Adhaeribacter sp. HMF7616 genome sequencing and assembly.</title>
        <authorList>
            <person name="Kang H."/>
            <person name="Kang J."/>
            <person name="Cha I."/>
            <person name="Kim H."/>
            <person name="Joh K."/>
        </authorList>
    </citation>
    <scope>NUCLEOTIDE SEQUENCE [LARGE SCALE GENOMIC DNA]</scope>
    <source>
        <strain evidence="1 2">HMF7616</strain>
    </source>
</reference>
<sequence length="220" mass="25005">MSKDGKLTRAEQPYFRWTFSAGALSSTVEDLLQWNQALHSSAKILKPETYQELIRVGRLTDGTVLRYAKGLQVFRYKGYSVIGHGGSGSGILCDSRYFPEQKLTIIVLQNTYRRASESDISLPIADRLLPAKKKVTDQFQGDLSLYQGTYKGLFDLNVQVVDSKLVIKRSWQTNGDTLTYVGQQQWALGNDRYSFKIENGQVKEIHWDPISAYIKLKKVK</sequence>
<name>A0A369Q1I3_9BACT</name>
<dbReference type="InterPro" id="IPR012338">
    <property type="entry name" value="Beta-lactam/transpept-like"/>
</dbReference>
<comment type="caution">
    <text evidence="1">The sequence shown here is derived from an EMBL/GenBank/DDBJ whole genome shotgun (WGS) entry which is preliminary data.</text>
</comment>
<evidence type="ECO:0000313" key="2">
    <source>
        <dbReference type="Proteomes" id="UP000253919"/>
    </source>
</evidence>
<evidence type="ECO:0008006" key="3">
    <source>
        <dbReference type="Google" id="ProtNLM"/>
    </source>
</evidence>